<dbReference type="EMBL" id="CM010719">
    <property type="protein sequence ID" value="RZC60036.1"/>
    <property type="molecule type" value="Genomic_DNA"/>
</dbReference>
<accession>A0A4Y7JHM5</accession>
<sequence length="350" mass="40295">MGKIRENSVWKVGNGNKIRIIDDVWCPQGLSLKNGQDQLLQGEMVNSLMDCNNHPWIWNTNKLRLLFEEITVTDIQDIPINSERDDQLVWQLEKNEKFSTKSLYNKLIRTNQPTDRDQTRFWKKLWGLNIQPRLKTFLWKCVHSILLLNGRIAQILPDVNKICPNCGKCDWVFKNKKLAVTRTGQEIMSMISSNRNMLNNKEGKDKIDIVKSRGLLGARSFQAIASAGKSIEHQAASFTIQWSQQLNFPQVQFESDKVKVLEVVREQVLEMKNEKNRLHISNSLNFKLCMLGVKSLSLIPNSANFMACKLAEYCMSATYFREWDYNSITAFSFNLVRQENNNIGGTVSTG</sequence>
<dbReference type="Pfam" id="PF13966">
    <property type="entry name" value="zf-RVT"/>
    <property type="match status" value="1"/>
</dbReference>
<dbReference type="AlphaFoldDB" id="A0A4Y7JHM5"/>
<protein>
    <recommendedName>
        <fullName evidence="1">Reverse transcriptase zinc-binding domain-containing protein</fullName>
    </recommendedName>
</protein>
<dbReference type="Gramene" id="RZC60036">
    <property type="protein sequence ID" value="RZC60036"/>
    <property type="gene ID" value="C5167_021788"/>
</dbReference>
<keyword evidence="3" id="KW-1185">Reference proteome</keyword>
<evidence type="ECO:0000313" key="3">
    <source>
        <dbReference type="Proteomes" id="UP000316621"/>
    </source>
</evidence>
<reference evidence="2 3" key="1">
    <citation type="journal article" date="2018" name="Science">
        <title>The opium poppy genome and morphinan production.</title>
        <authorList>
            <person name="Guo L."/>
            <person name="Winzer T."/>
            <person name="Yang X."/>
            <person name="Li Y."/>
            <person name="Ning Z."/>
            <person name="He Z."/>
            <person name="Teodor R."/>
            <person name="Lu Y."/>
            <person name="Bowser T.A."/>
            <person name="Graham I.A."/>
            <person name="Ye K."/>
        </authorList>
    </citation>
    <scope>NUCLEOTIDE SEQUENCE [LARGE SCALE GENOMIC DNA]</scope>
    <source>
        <strain evidence="3">cv. HN1</strain>
        <tissue evidence="2">Leaves</tissue>
    </source>
</reference>
<gene>
    <name evidence="2" type="ORF">C5167_021788</name>
</gene>
<dbReference type="InterPro" id="IPR026960">
    <property type="entry name" value="RVT-Znf"/>
</dbReference>
<evidence type="ECO:0000313" key="2">
    <source>
        <dbReference type="EMBL" id="RZC60036.1"/>
    </source>
</evidence>
<dbReference type="Proteomes" id="UP000316621">
    <property type="component" value="Chromosome 5"/>
</dbReference>
<organism evidence="2 3">
    <name type="scientific">Papaver somniferum</name>
    <name type="common">Opium poppy</name>
    <dbReference type="NCBI Taxonomy" id="3469"/>
    <lineage>
        <taxon>Eukaryota</taxon>
        <taxon>Viridiplantae</taxon>
        <taxon>Streptophyta</taxon>
        <taxon>Embryophyta</taxon>
        <taxon>Tracheophyta</taxon>
        <taxon>Spermatophyta</taxon>
        <taxon>Magnoliopsida</taxon>
        <taxon>Ranunculales</taxon>
        <taxon>Papaveraceae</taxon>
        <taxon>Papaveroideae</taxon>
        <taxon>Papaver</taxon>
    </lineage>
</organism>
<evidence type="ECO:0000259" key="1">
    <source>
        <dbReference type="Pfam" id="PF13966"/>
    </source>
</evidence>
<dbReference type="STRING" id="3469.A0A4Y7JHM5"/>
<name>A0A4Y7JHM5_PAPSO</name>
<feature type="domain" description="Reverse transcriptase zinc-binding" evidence="1">
    <location>
        <begin position="98"/>
        <end position="168"/>
    </location>
</feature>
<proteinExistence type="predicted"/>